<dbReference type="InterPro" id="IPR009091">
    <property type="entry name" value="RCC1/BLIP-II"/>
</dbReference>
<dbReference type="PROSITE" id="PS00626">
    <property type="entry name" value="RCC1_2"/>
    <property type="match status" value="1"/>
</dbReference>
<feature type="compositionally biased region" description="Polar residues" evidence="3">
    <location>
        <begin position="355"/>
        <end position="372"/>
    </location>
</feature>
<dbReference type="Pfam" id="PF00415">
    <property type="entry name" value="RCC1"/>
    <property type="match status" value="3"/>
</dbReference>
<dbReference type="OrthoDB" id="10256179at2759"/>
<protein>
    <recommendedName>
        <fullName evidence="6">X-linked retinitis pigmentosa GTPase regulator</fullName>
    </recommendedName>
</protein>
<reference evidence="4 5" key="1">
    <citation type="submission" date="2017-12" db="EMBL/GenBank/DDBJ databases">
        <title>Hemimetabolous genomes reveal molecular basis of termite eusociality.</title>
        <authorList>
            <person name="Harrison M.C."/>
            <person name="Jongepier E."/>
            <person name="Robertson H.M."/>
            <person name="Arning N."/>
            <person name="Bitard-Feildel T."/>
            <person name="Chao H."/>
            <person name="Childers C.P."/>
            <person name="Dinh H."/>
            <person name="Doddapaneni H."/>
            <person name="Dugan S."/>
            <person name="Gowin J."/>
            <person name="Greiner C."/>
            <person name="Han Y."/>
            <person name="Hu H."/>
            <person name="Hughes D.S.T."/>
            <person name="Huylmans A.-K."/>
            <person name="Kemena C."/>
            <person name="Kremer L.P.M."/>
            <person name="Lee S.L."/>
            <person name="Lopez-Ezquerra A."/>
            <person name="Mallet L."/>
            <person name="Monroy-Kuhn J.M."/>
            <person name="Moser A."/>
            <person name="Murali S.C."/>
            <person name="Muzny D.M."/>
            <person name="Otani S."/>
            <person name="Piulachs M.-D."/>
            <person name="Poelchau M."/>
            <person name="Qu J."/>
            <person name="Schaub F."/>
            <person name="Wada-Katsumata A."/>
            <person name="Worley K.C."/>
            <person name="Xie Q."/>
            <person name="Ylla G."/>
            <person name="Poulsen M."/>
            <person name="Gibbs R.A."/>
            <person name="Schal C."/>
            <person name="Richards S."/>
            <person name="Belles X."/>
            <person name="Korb J."/>
            <person name="Bornberg-Bauer E."/>
        </authorList>
    </citation>
    <scope>NUCLEOTIDE SEQUENCE [LARGE SCALE GENOMIC DNA]</scope>
    <source>
        <tissue evidence="4">Whole body</tissue>
    </source>
</reference>
<feature type="compositionally biased region" description="Basic and acidic residues" evidence="3">
    <location>
        <begin position="247"/>
        <end position="256"/>
    </location>
</feature>
<dbReference type="EMBL" id="NEVH01003002">
    <property type="protein sequence ID" value="PNF40878.1"/>
    <property type="molecule type" value="Genomic_DNA"/>
</dbReference>
<feature type="region of interest" description="Disordered" evidence="3">
    <location>
        <begin position="218"/>
        <end position="296"/>
    </location>
</feature>
<dbReference type="InterPro" id="IPR000408">
    <property type="entry name" value="Reg_chr_condens"/>
</dbReference>
<accession>A0A2J7RJ71</accession>
<organism evidence="4 5">
    <name type="scientific">Cryptotermes secundus</name>
    <dbReference type="NCBI Taxonomy" id="105785"/>
    <lineage>
        <taxon>Eukaryota</taxon>
        <taxon>Metazoa</taxon>
        <taxon>Ecdysozoa</taxon>
        <taxon>Arthropoda</taxon>
        <taxon>Hexapoda</taxon>
        <taxon>Insecta</taxon>
        <taxon>Pterygota</taxon>
        <taxon>Neoptera</taxon>
        <taxon>Polyneoptera</taxon>
        <taxon>Dictyoptera</taxon>
        <taxon>Blattodea</taxon>
        <taxon>Blattoidea</taxon>
        <taxon>Termitoidae</taxon>
        <taxon>Kalotermitidae</taxon>
        <taxon>Cryptotermitinae</taxon>
        <taxon>Cryptotermes</taxon>
    </lineage>
</organism>
<evidence type="ECO:0000256" key="3">
    <source>
        <dbReference type="SAM" id="MobiDB-lite"/>
    </source>
</evidence>
<evidence type="ECO:0000313" key="4">
    <source>
        <dbReference type="EMBL" id="PNF40878.1"/>
    </source>
</evidence>
<dbReference type="AlphaFoldDB" id="A0A2J7RJ71"/>
<dbReference type="Gene3D" id="2.130.10.30">
    <property type="entry name" value="Regulator of chromosome condensation 1/beta-lactamase-inhibitor protein II"/>
    <property type="match status" value="1"/>
</dbReference>
<dbReference type="PRINTS" id="PR00633">
    <property type="entry name" value="RCCNDNSATION"/>
</dbReference>
<feature type="non-terminal residue" evidence="4">
    <location>
        <position position="1"/>
    </location>
</feature>
<evidence type="ECO:0000256" key="1">
    <source>
        <dbReference type="ARBA" id="ARBA00022737"/>
    </source>
</evidence>
<feature type="compositionally biased region" description="Acidic residues" evidence="3">
    <location>
        <begin position="263"/>
        <end position="275"/>
    </location>
</feature>
<feature type="region of interest" description="Disordered" evidence="3">
    <location>
        <begin position="346"/>
        <end position="384"/>
    </location>
</feature>
<dbReference type="PANTHER" id="PTHR22872">
    <property type="entry name" value="BTK-BINDING PROTEIN-RELATED"/>
    <property type="match status" value="1"/>
</dbReference>
<gene>
    <name evidence="4" type="ORF">B7P43_G15530</name>
</gene>
<feature type="repeat" description="RCC1" evidence="2">
    <location>
        <begin position="54"/>
        <end position="106"/>
    </location>
</feature>
<evidence type="ECO:0000313" key="5">
    <source>
        <dbReference type="Proteomes" id="UP000235965"/>
    </source>
</evidence>
<name>A0A2J7RJ71_9NEOP</name>
<feature type="repeat" description="RCC1" evidence="2">
    <location>
        <begin position="107"/>
        <end position="159"/>
    </location>
</feature>
<dbReference type="PROSITE" id="PS50012">
    <property type="entry name" value="RCC1_3"/>
    <property type="match status" value="3"/>
</dbReference>
<keyword evidence="1" id="KW-0677">Repeat</keyword>
<evidence type="ECO:0000256" key="2">
    <source>
        <dbReference type="PROSITE-ProRule" id="PRU00235"/>
    </source>
</evidence>
<comment type="caution">
    <text evidence="4">The sequence shown here is derived from an EMBL/GenBank/DDBJ whole genome shotgun (WGS) entry which is preliminary data.</text>
</comment>
<sequence>ESGALYTCGECESGKLGLPDSLTNITSPLKVTLGVPVKSAFCGGNHTLALTGDGEVFAFGNNFNGQLGLGPEITQSILPTRIVSLEDHVIIDAACGESHTAFITDRGSLYTCGEGRHGKLCSEQDDKNQNIPVKVTKFKGLTVQKVACGGCHTMVVASERQEDGLDLIGHSLDCKSESPNNNTEMIGSFQENQDNHLEELQDQAIDGMVAEKDIEVKSTLSGSKESSDKDDDIDADIDDEEISPKSVEPKKDKKEAISNAMDVSEDSDLEEEIKDIDENYRSPFVSDPDQEDNTDVKMECEVKKESRVSRFFNAFRRKKPSSAQSVRLEGCGEQLSIKDKCQRAASEGGVRGSAQVIQQNRGDIETSNNRNLGNERRSKTCTIL</sequence>
<feature type="compositionally biased region" description="Acidic residues" evidence="3">
    <location>
        <begin position="228"/>
        <end position="241"/>
    </location>
</feature>
<feature type="repeat" description="RCC1" evidence="2">
    <location>
        <begin position="3"/>
        <end position="53"/>
    </location>
</feature>
<dbReference type="SUPFAM" id="SSF50985">
    <property type="entry name" value="RCC1/BLIP-II"/>
    <property type="match status" value="1"/>
</dbReference>
<dbReference type="InterPro" id="IPR051625">
    <property type="entry name" value="Signaling_Regulatory_Domain"/>
</dbReference>
<keyword evidence="5" id="KW-1185">Reference proteome</keyword>
<evidence type="ECO:0008006" key="6">
    <source>
        <dbReference type="Google" id="ProtNLM"/>
    </source>
</evidence>
<proteinExistence type="predicted"/>
<dbReference type="Proteomes" id="UP000235965">
    <property type="component" value="Unassembled WGS sequence"/>
</dbReference>